<dbReference type="PANTHER" id="PTHR32305">
    <property type="match status" value="1"/>
</dbReference>
<dbReference type="PATRIC" id="fig|55398.3.peg.3015"/>
<comment type="caution">
    <text evidence="1">The sequence shown here is derived from an EMBL/GenBank/DDBJ whole genome shotgun (WGS) entry which is preliminary data.</text>
</comment>
<dbReference type="PANTHER" id="PTHR32305:SF15">
    <property type="entry name" value="PROTEIN RHSA-RELATED"/>
    <property type="match status" value="1"/>
</dbReference>
<name>A0A0P9ZBD9_PSESI</name>
<organism evidence="1 2">
    <name type="scientific">Pseudomonas syringae pv. ribicola</name>
    <dbReference type="NCBI Taxonomy" id="55398"/>
    <lineage>
        <taxon>Bacteria</taxon>
        <taxon>Pseudomonadati</taxon>
        <taxon>Pseudomonadota</taxon>
        <taxon>Gammaproteobacteria</taxon>
        <taxon>Pseudomonadales</taxon>
        <taxon>Pseudomonadaceae</taxon>
        <taxon>Pseudomonas</taxon>
    </lineage>
</organism>
<evidence type="ECO:0008006" key="3">
    <source>
        <dbReference type="Google" id="ProtNLM"/>
    </source>
</evidence>
<reference evidence="1 2" key="1">
    <citation type="submission" date="2015-09" db="EMBL/GenBank/DDBJ databases">
        <title>Genome announcement of multiple Pseudomonas syringae strains.</title>
        <authorList>
            <person name="Thakur S."/>
            <person name="Wang P.W."/>
            <person name="Gong Y."/>
            <person name="Weir B.S."/>
            <person name="Guttman D.S."/>
        </authorList>
    </citation>
    <scope>NUCLEOTIDE SEQUENCE [LARGE SCALE GENOMIC DNA]</scope>
    <source>
        <strain evidence="1 2">ICMP3882</strain>
    </source>
</reference>
<dbReference type="InterPro" id="IPR050708">
    <property type="entry name" value="T6SS_VgrG/RHS"/>
</dbReference>
<dbReference type="InterPro" id="IPR022385">
    <property type="entry name" value="Rhs_assc_core"/>
</dbReference>
<evidence type="ECO:0000313" key="1">
    <source>
        <dbReference type="EMBL" id="KPY44036.1"/>
    </source>
</evidence>
<dbReference type="AlphaFoldDB" id="A0A0P9ZBD9"/>
<accession>A0A0P9ZBD9</accession>
<dbReference type="NCBIfam" id="TIGR03696">
    <property type="entry name" value="Rhs_assc_core"/>
    <property type="match status" value="1"/>
</dbReference>
<evidence type="ECO:0000313" key="2">
    <source>
        <dbReference type="Proteomes" id="UP000050554"/>
    </source>
</evidence>
<gene>
    <name evidence="1" type="ORF">ALO47_02379</name>
</gene>
<dbReference type="EMBL" id="LJRF01000176">
    <property type="protein sequence ID" value="KPY44036.1"/>
    <property type="molecule type" value="Genomic_DNA"/>
</dbReference>
<sequence length="352" mass="40158">MPGVEKENHMTPVASETRCRYDYDALDRLAGSEVDSQASVQRFYQKNRLATQIQAQTRHRLLHAGEYRLAFQRKHEEGSECELLATDQQDSVIAIPQSAFCYTPYGGRHPKDNPMDLPGFTGQQADRVTGHYPLGNGYRAFNPVLMRFNSPDSLSPFDEGGLNRYAYCAGDPINRMDPSGHIWAFARNFFGRFWRTENGLRSGSIAVGSSEDLVTRPIAQQESIRPVIQETKGPLTRADTKHLKAISKQLNKHKRTLFDRAAVAVNTEELLHPVNNALKNIPRIKRLMIQRERQAPAYLLFSRKYIAATNDHQRLQIVHNEVMRPFDIHHIPLDGFPRDIAVRMESIRGIER</sequence>
<dbReference type="Proteomes" id="UP000050554">
    <property type="component" value="Unassembled WGS sequence"/>
</dbReference>
<protein>
    <recommendedName>
        <fullName evidence="3">YD repeat protein</fullName>
    </recommendedName>
</protein>
<dbReference type="SUPFAM" id="SSF56399">
    <property type="entry name" value="ADP-ribosylation"/>
    <property type="match status" value="1"/>
</dbReference>
<proteinExistence type="predicted"/>
<dbReference type="Gene3D" id="2.180.10.10">
    <property type="entry name" value="RHS repeat-associated core"/>
    <property type="match status" value="1"/>
</dbReference>